<keyword evidence="3" id="KW-1185">Reference proteome</keyword>
<dbReference type="AlphaFoldDB" id="A0A482XGB4"/>
<comment type="caution">
    <text evidence="2">The sequence shown here is derived from an EMBL/GenBank/DDBJ whole genome shotgun (WGS) entry which is preliminary data.</text>
</comment>
<reference evidence="2 3" key="1">
    <citation type="journal article" date="2017" name="Gigascience">
        <title>Genome sequence of the small brown planthopper, Laodelphax striatellus.</title>
        <authorList>
            <person name="Zhu J."/>
            <person name="Jiang F."/>
            <person name="Wang X."/>
            <person name="Yang P."/>
            <person name="Bao Y."/>
            <person name="Zhao W."/>
            <person name="Wang W."/>
            <person name="Lu H."/>
            <person name="Wang Q."/>
            <person name="Cui N."/>
            <person name="Li J."/>
            <person name="Chen X."/>
            <person name="Luo L."/>
            <person name="Yu J."/>
            <person name="Kang L."/>
            <person name="Cui F."/>
        </authorList>
    </citation>
    <scope>NUCLEOTIDE SEQUENCE [LARGE SCALE GENOMIC DNA]</scope>
    <source>
        <strain evidence="2">Lst14</strain>
    </source>
</reference>
<evidence type="ECO:0000313" key="2">
    <source>
        <dbReference type="EMBL" id="RZF45055.1"/>
    </source>
</evidence>
<proteinExistence type="predicted"/>
<protein>
    <submittedName>
        <fullName evidence="2">Uncharacterized protein</fullName>
    </submittedName>
</protein>
<name>A0A482XGB4_LAOST</name>
<organism evidence="2 3">
    <name type="scientific">Laodelphax striatellus</name>
    <name type="common">Small brown planthopper</name>
    <name type="synonym">Delphax striatella</name>
    <dbReference type="NCBI Taxonomy" id="195883"/>
    <lineage>
        <taxon>Eukaryota</taxon>
        <taxon>Metazoa</taxon>
        <taxon>Ecdysozoa</taxon>
        <taxon>Arthropoda</taxon>
        <taxon>Hexapoda</taxon>
        <taxon>Insecta</taxon>
        <taxon>Pterygota</taxon>
        <taxon>Neoptera</taxon>
        <taxon>Paraneoptera</taxon>
        <taxon>Hemiptera</taxon>
        <taxon>Auchenorrhyncha</taxon>
        <taxon>Fulgoroidea</taxon>
        <taxon>Delphacidae</taxon>
        <taxon>Criomorphinae</taxon>
        <taxon>Laodelphax</taxon>
    </lineage>
</organism>
<dbReference type="InParanoid" id="A0A482XGB4"/>
<feature type="region of interest" description="Disordered" evidence="1">
    <location>
        <begin position="25"/>
        <end position="50"/>
    </location>
</feature>
<sequence length="124" mass="13447">MWKAPREPNTAHVKRKLKLNWTLARSTHQASRAESHKGTRPNMPELSRSSVAMATPSGYLSCVVAVAAKNSRKRKNSGADCCNAANLHGISALHVDTCHGSKSAFALILRYARGQFSCNKSGDI</sequence>
<dbReference type="Proteomes" id="UP000291343">
    <property type="component" value="Unassembled WGS sequence"/>
</dbReference>
<dbReference type="EMBL" id="QKKF02010000">
    <property type="protein sequence ID" value="RZF45055.1"/>
    <property type="molecule type" value="Genomic_DNA"/>
</dbReference>
<evidence type="ECO:0000256" key="1">
    <source>
        <dbReference type="SAM" id="MobiDB-lite"/>
    </source>
</evidence>
<accession>A0A482XGB4</accession>
<evidence type="ECO:0000313" key="3">
    <source>
        <dbReference type="Proteomes" id="UP000291343"/>
    </source>
</evidence>
<gene>
    <name evidence="2" type="ORF">LSTR_LSTR002016</name>
</gene>